<dbReference type="InterPro" id="IPR036388">
    <property type="entry name" value="WH-like_DNA-bd_sf"/>
</dbReference>
<dbReference type="KEGG" id="mtua:CSH63_05525"/>
<organism evidence="6 7">
    <name type="scientific">Micromonospora tulbaghiae</name>
    <dbReference type="NCBI Taxonomy" id="479978"/>
    <lineage>
        <taxon>Bacteria</taxon>
        <taxon>Bacillati</taxon>
        <taxon>Actinomycetota</taxon>
        <taxon>Actinomycetes</taxon>
        <taxon>Micromonosporales</taxon>
        <taxon>Micromonosporaceae</taxon>
        <taxon>Micromonospora</taxon>
    </lineage>
</organism>
<evidence type="ECO:0000259" key="5">
    <source>
        <dbReference type="PROSITE" id="PS50931"/>
    </source>
</evidence>
<name>A0A386WHE5_9ACTN</name>
<dbReference type="CDD" id="cd08414">
    <property type="entry name" value="PBP2_LTTR_aromatics_like"/>
    <property type="match status" value="1"/>
</dbReference>
<comment type="similarity">
    <text evidence="1">Belongs to the LysR transcriptional regulatory family.</text>
</comment>
<dbReference type="InterPro" id="IPR000847">
    <property type="entry name" value="LysR_HTH_N"/>
</dbReference>
<dbReference type="InterPro" id="IPR036390">
    <property type="entry name" value="WH_DNA-bd_sf"/>
</dbReference>
<dbReference type="Gene3D" id="1.10.10.10">
    <property type="entry name" value="Winged helix-like DNA-binding domain superfamily/Winged helix DNA-binding domain"/>
    <property type="match status" value="1"/>
</dbReference>
<feature type="domain" description="HTH lysR-type" evidence="5">
    <location>
        <begin position="3"/>
        <end position="60"/>
    </location>
</feature>
<evidence type="ECO:0000256" key="1">
    <source>
        <dbReference type="ARBA" id="ARBA00009437"/>
    </source>
</evidence>
<accession>A0A386WHE5</accession>
<keyword evidence="3" id="KW-0238">DNA-binding</keyword>
<dbReference type="Pfam" id="PF00126">
    <property type="entry name" value="HTH_1"/>
    <property type="match status" value="1"/>
</dbReference>
<proteinExistence type="inferred from homology"/>
<dbReference type="Proteomes" id="UP000267804">
    <property type="component" value="Chromosome"/>
</dbReference>
<protein>
    <submittedName>
        <fullName evidence="6">LysR family transcriptional regulator</fullName>
    </submittedName>
</protein>
<evidence type="ECO:0000256" key="4">
    <source>
        <dbReference type="ARBA" id="ARBA00023163"/>
    </source>
</evidence>
<dbReference type="PANTHER" id="PTHR30346:SF30">
    <property type="entry name" value="SMALL NEUTRAL PROTEASE REGULATORY PROTEIN"/>
    <property type="match status" value="1"/>
</dbReference>
<dbReference type="PANTHER" id="PTHR30346">
    <property type="entry name" value="TRANSCRIPTIONAL DUAL REGULATOR HCAR-RELATED"/>
    <property type="match status" value="1"/>
</dbReference>
<dbReference type="EMBL" id="CP024087">
    <property type="protein sequence ID" value="AYF26909.1"/>
    <property type="molecule type" value="Genomic_DNA"/>
</dbReference>
<dbReference type="SUPFAM" id="SSF53850">
    <property type="entry name" value="Periplasmic binding protein-like II"/>
    <property type="match status" value="1"/>
</dbReference>
<dbReference type="SUPFAM" id="SSF46785">
    <property type="entry name" value="Winged helix' DNA-binding domain"/>
    <property type="match status" value="1"/>
</dbReference>
<dbReference type="PROSITE" id="PS50931">
    <property type="entry name" value="HTH_LYSR"/>
    <property type="match status" value="1"/>
</dbReference>
<keyword evidence="4" id="KW-0804">Transcription</keyword>
<reference evidence="6 7" key="1">
    <citation type="submission" date="2017-10" db="EMBL/GenBank/DDBJ databases">
        <title>Integration of genomic and chemical information greatly accelerates assignment of the full stereostructure of myelolactone, a potent inhibitor of myeloma from a marine-derived Micromonospora.</title>
        <authorList>
            <person name="Kim M.C."/>
            <person name="Machado H."/>
            <person name="Jensen P.R."/>
            <person name="Fenical W."/>
        </authorList>
    </citation>
    <scope>NUCLEOTIDE SEQUENCE [LARGE SCALE GENOMIC DNA]</scope>
    <source>
        <strain evidence="6 7">CNY-010</strain>
    </source>
</reference>
<gene>
    <name evidence="6" type="ORF">CSH63_05525</name>
</gene>
<keyword evidence="2" id="KW-0805">Transcription regulation</keyword>
<dbReference type="PRINTS" id="PR00039">
    <property type="entry name" value="HTHLYSR"/>
</dbReference>
<dbReference type="InterPro" id="IPR005119">
    <property type="entry name" value="LysR_subst-bd"/>
</dbReference>
<dbReference type="Gene3D" id="3.40.190.10">
    <property type="entry name" value="Periplasmic binding protein-like II"/>
    <property type="match status" value="2"/>
</dbReference>
<dbReference type="GO" id="GO:0032993">
    <property type="term" value="C:protein-DNA complex"/>
    <property type="evidence" value="ECO:0007669"/>
    <property type="project" value="TreeGrafter"/>
</dbReference>
<evidence type="ECO:0000313" key="7">
    <source>
        <dbReference type="Proteomes" id="UP000267804"/>
    </source>
</evidence>
<dbReference type="AlphaFoldDB" id="A0A386WHE5"/>
<evidence type="ECO:0000256" key="2">
    <source>
        <dbReference type="ARBA" id="ARBA00023015"/>
    </source>
</evidence>
<dbReference type="RefSeq" id="WP_120569309.1">
    <property type="nucleotide sequence ID" value="NZ_CP024087.1"/>
</dbReference>
<dbReference type="Pfam" id="PF03466">
    <property type="entry name" value="LysR_substrate"/>
    <property type="match status" value="1"/>
</dbReference>
<evidence type="ECO:0000256" key="3">
    <source>
        <dbReference type="ARBA" id="ARBA00023125"/>
    </source>
</evidence>
<dbReference type="GO" id="GO:0003700">
    <property type="term" value="F:DNA-binding transcription factor activity"/>
    <property type="evidence" value="ECO:0007669"/>
    <property type="project" value="InterPro"/>
</dbReference>
<evidence type="ECO:0000313" key="6">
    <source>
        <dbReference type="EMBL" id="AYF26909.1"/>
    </source>
</evidence>
<dbReference type="GO" id="GO:0003677">
    <property type="term" value="F:DNA binding"/>
    <property type="evidence" value="ECO:0007669"/>
    <property type="project" value="UniProtKB-KW"/>
</dbReference>
<sequence>MGIDVRHLRAISAIAEAGSVTGAAALLGMSQPALTAQVHRIEKMLGGPLFVRSRSGMHPTELGKQVLRRAHVVLAEVDALVEDFGDRHPIPGLLRIGTVHIACAGSLVRRIAEVFPDPEIALQIEPSSRLLVEALNRGQLDAALLGILEGFEVPIGPTLTARPLVPRYPIFVAMSASHPQARREQVKLADLRDESWVCPPGPDDGSLASLRRACRAAGFEPKIRYEAPSGAAHPLVAAGDGVRLVDPSWAPAAGTRVLPLQGEPQLLARLVVVWRRDALTNEQSSVLFRAVGRAYLDHVHDNPAFAQWWQDNPHAHHMVQ</sequence>